<dbReference type="Proteomes" id="UP001515480">
    <property type="component" value="Unassembled WGS sequence"/>
</dbReference>
<comment type="similarity">
    <text evidence="1">Belongs to the iron/ascorbate-dependent oxidoreductase family.</text>
</comment>
<dbReference type="EMBL" id="JBGBPQ010000012">
    <property type="protein sequence ID" value="KAL1514894.1"/>
    <property type="molecule type" value="Genomic_DNA"/>
</dbReference>
<dbReference type="InterPro" id="IPR044861">
    <property type="entry name" value="IPNS-like_FE2OG_OXY"/>
</dbReference>
<reference evidence="4 5" key="1">
    <citation type="journal article" date="2024" name="Science">
        <title>Giant polyketide synthase enzymes in the biosynthesis of giant marine polyether toxins.</title>
        <authorList>
            <person name="Fallon T.R."/>
            <person name="Shende V.V."/>
            <person name="Wierzbicki I.H."/>
            <person name="Pendleton A.L."/>
            <person name="Watervoot N.F."/>
            <person name="Auber R.P."/>
            <person name="Gonzalez D.J."/>
            <person name="Wisecaver J.H."/>
            <person name="Moore B.S."/>
        </authorList>
    </citation>
    <scope>NUCLEOTIDE SEQUENCE [LARGE SCALE GENOMIC DNA]</scope>
    <source>
        <strain evidence="4 5">12B1</strain>
    </source>
</reference>
<dbReference type="SUPFAM" id="SSF51197">
    <property type="entry name" value="Clavaminate synthase-like"/>
    <property type="match status" value="1"/>
</dbReference>
<keyword evidence="1" id="KW-0560">Oxidoreductase</keyword>
<protein>
    <recommendedName>
        <fullName evidence="3">Fe2OG dioxygenase domain-containing protein</fullName>
    </recommendedName>
</protein>
<comment type="caution">
    <text evidence="4">The sequence shown here is derived from an EMBL/GenBank/DDBJ whole genome shotgun (WGS) entry which is preliminary data.</text>
</comment>
<sequence length="453" mass="49275">MAFRPSAAPPRLARVRFQWSATTTSAAWSHTTELPLTLPLSPSDACALELSLHRLLRLPGGFTVFTVRRADEPYAPPLPLLLLHGLLPPEQTLLHVLVLVRPLAQLARPRQLPPPPLRLADLSHSAAAAAELLRRLQRDGTARVCADERLAEATRGAYDAMVRFFTQPAAAKAALHTKCLAAAHNERYAGYSSDAGREWLQLRLRLAAPQAGGGRRTLPQQAPEPFERAFLELRRASSTCLRALAAASGLHAEAFARLTDVDDAPPHPPSEAEGDAGGESDGGPSVLRLYTYKRVDEAGCGCHAHADLGMLTLSPSPVCAEPPHGGAPGLLVYDTERLCWDEAENDLGPDELTVFAGEQLSLLTGGDIPSAIHRVPPPSDAGRFSMPFFVRAHPTARLSGRQSSRDDTHPDALRTPAPDAVMDWLCQDFVLQKLFRCRPWRPSVDQSWRVPDF</sequence>
<evidence type="ECO:0000313" key="4">
    <source>
        <dbReference type="EMBL" id="KAL1514894.1"/>
    </source>
</evidence>
<keyword evidence="1" id="KW-0408">Iron</keyword>
<gene>
    <name evidence="4" type="ORF">AB1Y20_003976</name>
</gene>
<dbReference type="InterPro" id="IPR027443">
    <property type="entry name" value="IPNS-like_sf"/>
</dbReference>
<dbReference type="GO" id="GO:0046872">
    <property type="term" value="F:metal ion binding"/>
    <property type="evidence" value="ECO:0007669"/>
    <property type="project" value="UniProtKB-KW"/>
</dbReference>
<keyword evidence="5" id="KW-1185">Reference proteome</keyword>
<name>A0AB34J672_PRYPA</name>
<dbReference type="Pfam" id="PF03171">
    <property type="entry name" value="2OG-FeII_Oxy"/>
    <property type="match status" value="1"/>
</dbReference>
<evidence type="ECO:0000256" key="1">
    <source>
        <dbReference type="RuleBase" id="RU003682"/>
    </source>
</evidence>
<keyword evidence="1" id="KW-0479">Metal-binding</keyword>
<evidence type="ECO:0000313" key="5">
    <source>
        <dbReference type="Proteomes" id="UP001515480"/>
    </source>
</evidence>
<dbReference type="PROSITE" id="PS51471">
    <property type="entry name" value="FE2OG_OXY"/>
    <property type="match status" value="1"/>
</dbReference>
<feature type="domain" description="Fe2OG dioxygenase" evidence="3">
    <location>
        <begin position="283"/>
        <end position="392"/>
    </location>
</feature>
<evidence type="ECO:0000259" key="3">
    <source>
        <dbReference type="PROSITE" id="PS51471"/>
    </source>
</evidence>
<evidence type="ECO:0000256" key="2">
    <source>
        <dbReference type="SAM" id="MobiDB-lite"/>
    </source>
</evidence>
<dbReference type="GO" id="GO:0016491">
    <property type="term" value="F:oxidoreductase activity"/>
    <property type="evidence" value="ECO:0007669"/>
    <property type="project" value="UniProtKB-KW"/>
</dbReference>
<organism evidence="4 5">
    <name type="scientific">Prymnesium parvum</name>
    <name type="common">Toxic golden alga</name>
    <dbReference type="NCBI Taxonomy" id="97485"/>
    <lineage>
        <taxon>Eukaryota</taxon>
        <taxon>Haptista</taxon>
        <taxon>Haptophyta</taxon>
        <taxon>Prymnesiophyceae</taxon>
        <taxon>Prymnesiales</taxon>
        <taxon>Prymnesiaceae</taxon>
        <taxon>Prymnesium</taxon>
    </lineage>
</organism>
<dbReference type="InterPro" id="IPR005123">
    <property type="entry name" value="Oxoglu/Fe-dep_dioxygenase_dom"/>
</dbReference>
<proteinExistence type="inferred from homology"/>
<feature type="region of interest" description="Disordered" evidence="2">
    <location>
        <begin position="260"/>
        <end position="283"/>
    </location>
</feature>
<dbReference type="AlphaFoldDB" id="A0AB34J672"/>
<dbReference type="Gene3D" id="2.60.120.330">
    <property type="entry name" value="B-lactam Antibiotic, Isopenicillin N Synthase, Chain"/>
    <property type="match status" value="1"/>
</dbReference>
<accession>A0AB34J672</accession>